<proteinExistence type="predicted"/>
<keyword evidence="3" id="KW-1185">Reference proteome</keyword>
<name>A0A926QVD7_9ACTN</name>
<comment type="caution">
    <text evidence="2">The sequence shown here is derived from an EMBL/GenBank/DDBJ whole genome shotgun (WGS) entry which is preliminary data.</text>
</comment>
<dbReference type="SUPFAM" id="SSF103473">
    <property type="entry name" value="MFS general substrate transporter"/>
    <property type="match status" value="1"/>
</dbReference>
<evidence type="ECO:0000313" key="3">
    <source>
        <dbReference type="Proteomes" id="UP000621210"/>
    </source>
</evidence>
<gene>
    <name evidence="2" type="ORF">H0H10_39075</name>
</gene>
<protein>
    <submittedName>
        <fullName evidence="2">MFS transporter</fullName>
    </submittedName>
</protein>
<evidence type="ECO:0000256" key="1">
    <source>
        <dbReference type="SAM" id="Phobius"/>
    </source>
</evidence>
<dbReference type="RefSeq" id="WP_188185988.1">
    <property type="nucleotide sequence ID" value="NZ_JACVQF010000241.1"/>
</dbReference>
<organism evidence="2 3">
    <name type="scientific">Streptomyces griseicoloratus</name>
    <dbReference type="NCBI Taxonomy" id="2752516"/>
    <lineage>
        <taxon>Bacteria</taxon>
        <taxon>Bacillati</taxon>
        <taxon>Actinomycetota</taxon>
        <taxon>Actinomycetes</taxon>
        <taxon>Kitasatosporales</taxon>
        <taxon>Streptomycetaceae</taxon>
        <taxon>Streptomyces</taxon>
    </lineage>
</organism>
<feature type="transmembrane region" description="Helical" evidence="1">
    <location>
        <begin position="305"/>
        <end position="325"/>
    </location>
</feature>
<feature type="transmembrane region" description="Helical" evidence="1">
    <location>
        <begin position="166"/>
        <end position="184"/>
    </location>
</feature>
<feature type="transmembrane region" description="Helical" evidence="1">
    <location>
        <begin position="359"/>
        <end position="382"/>
    </location>
</feature>
<feature type="transmembrane region" description="Helical" evidence="1">
    <location>
        <begin position="140"/>
        <end position="159"/>
    </location>
</feature>
<feature type="transmembrane region" description="Helical" evidence="1">
    <location>
        <begin position="7"/>
        <end position="25"/>
    </location>
</feature>
<dbReference type="Gene3D" id="1.20.1250.20">
    <property type="entry name" value="MFS general substrate transporter like domains"/>
    <property type="match status" value="1"/>
</dbReference>
<feature type="transmembrane region" description="Helical" evidence="1">
    <location>
        <begin position="45"/>
        <end position="65"/>
    </location>
</feature>
<keyword evidence="1" id="KW-0472">Membrane</keyword>
<feature type="transmembrane region" description="Helical" evidence="1">
    <location>
        <begin position="332"/>
        <end position="353"/>
    </location>
</feature>
<reference evidence="2" key="1">
    <citation type="submission" date="2020-09" db="EMBL/GenBank/DDBJ databases">
        <title>Streptomyces grisecoloratus sp. nov., isolated from cotton soil.</title>
        <authorList>
            <person name="Xing L."/>
        </authorList>
    </citation>
    <scope>NUCLEOTIDE SEQUENCE</scope>
    <source>
        <strain evidence="2">TRM S81-3</strain>
    </source>
</reference>
<feature type="transmembrane region" description="Helical" evidence="1">
    <location>
        <begin position="244"/>
        <end position="267"/>
    </location>
</feature>
<dbReference type="InterPro" id="IPR036259">
    <property type="entry name" value="MFS_trans_sf"/>
</dbReference>
<evidence type="ECO:0000313" key="2">
    <source>
        <dbReference type="EMBL" id="MBD0425108.1"/>
    </source>
</evidence>
<reference evidence="2" key="2">
    <citation type="submission" date="2020-09" db="EMBL/GenBank/DDBJ databases">
        <authorList>
            <person name="Luo X."/>
        </authorList>
    </citation>
    <scope>NUCLEOTIDE SEQUENCE</scope>
    <source>
        <strain evidence="2">TRM S81-3</strain>
    </source>
</reference>
<keyword evidence="1" id="KW-1133">Transmembrane helix</keyword>
<accession>A0A926QVD7</accession>
<dbReference type="Proteomes" id="UP000621210">
    <property type="component" value="Unassembled WGS sequence"/>
</dbReference>
<dbReference type="AlphaFoldDB" id="A0A926QVD7"/>
<dbReference type="EMBL" id="JACVQF010000241">
    <property type="protein sequence ID" value="MBD0425108.1"/>
    <property type="molecule type" value="Genomic_DNA"/>
</dbReference>
<feature type="transmembrane region" description="Helical" evidence="1">
    <location>
        <begin position="77"/>
        <end position="98"/>
    </location>
</feature>
<sequence>MFAPRTAPWPLVALFTAGYLAPYLLPTTVGRLADGLALTATQAGAVGSALLLSSASAGFALASRVERIGARRLARSGLALAALGYGTASLTTTVWAVVAGAVVGGFGSGTTTTVAATRIAAMGVPPREGVRAWGSDPHRASTLGLLSVSGLAAAVYLTVPHLGRGHGLPLAAIALTALAVWPVTGRLPGGTAAPAAGHEESAPLPHRRSGLVLAGAMMCWSLAQNSLWGVSGRIGLTQAHLGEAALGVVFAAALGAGLLGVLAAGAIGPRLGRAVPIGAGTVLIAGCIALSASATGPVTFATGEIAWNTLYPVVLSYLIGLAASLDPRGRWAVLAGSASSLGTAAGPLTGSVLSAGAGFPVMGAVLGAGLLLVAVPMTAVALHTGGRPLLPGAVRRRGGTPAAVVAASTGTPSGTVPEVGAPEQPVVEIEVDAPAVPVQRAYGTAGPRQAAAAPGSGTG</sequence>
<feature type="transmembrane region" description="Helical" evidence="1">
    <location>
        <begin position="274"/>
        <end position="293"/>
    </location>
</feature>
<keyword evidence="1" id="KW-0812">Transmembrane</keyword>